<name>A0A0R3WGV2_TAEAS</name>
<dbReference type="GO" id="GO:0005886">
    <property type="term" value="C:plasma membrane"/>
    <property type="evidence" value="ECO:0007669"/>
    <property type="project" value="TreeGrafter"/>
</dbReference>
<dbReference type="InterPro" id="IPR036412">
    <property type="entry name" value="HAD-like_sf"/>
</dbReference>
<dbReference type="InterPro" id="IPR023214">
    <property type="entry name" value="HAD_sf"/>
</dbReference>
<dbReference type="GO" id="GO:0140326">
    <property type="term" value="F:ATPase-coupled intramembrane lipid transporter activity"/>
    <property type="evidence" value="ECO:0007669"/>
    <property type="project" value="TreeGrafter"/>
</dbReference>
<accession>A0A0R3WGV2</accession>
<dbReference type="PANTHER" id="PTHR24092">
    <property type="entry name" value="PROBABLE PHOSPHOLIPID-TRANSPORTING ATPASE"/>
    <property type="match status" value="1"/>
</dbReference>
<dbReference type="WBParaSite" id="TASK_0001009501-mRNA-1">
    <property type="protein sequence ID" value="TASK_0001009501-mRNA-1"/>
    <property type="gene ID" value="TASK_0001009501"/>
</dbReference>
<proteinExistence type="predicted"/>
<dbReference type="SUPFAM" id="SSF56784">
    <property type="entry name" value="HAD-like"/>
    <property type="match status" value="1"/>
</dbReference>
<evidence type="ECO:0000313" key="1">
    <source>
        <dbReference type="WBParaSite" id="TASK_0001009501-mRNA-1"/>
    </source>
</evidence>
<dbReference type="STRING" id="60517.A0A0R3WGV2"/>
<dbReference type="GO" id="GO:0045332">
    <property type="term" value="P:phospholipid translocation"/>
    <property type="evidence" value="ECO:0007669"/>
    <property type="project" value="TreeGrafter"/>
</dbReference>
<organism evidence="1">
    <name type="scientific">Taenia asiatica</name>
    <name type="common">Asian tapeworm</name>
    <dbReference type="NCBI Taxonomy" id="60517"/>
    <lineage>
        <taxon>Eukaryota</taxon>
        <taxon>Metazoa</taxon>
        <taxon>Spiralia</taxon>
        <taxon>Lophotrochozoa</taxon>
        <taxon>Platyhelminthes</taxon>
        <taxon>Cestoda</taxon>
        <taxon>Eucestoda</taxon>
        <taxon>Cyclophyllidea</taxon>
        <taxon>Taeniidae</taxon>
        <taxon>Taenia</taxon>
    </lineage>
</organism>
<dbReference type="AlphaFoldDB" id="A0A0R3WGV2"/>
<dbReference type="PANTHER" id="PTHR24092:SF218">
    <property type="entry name" value="PHOSPHOLIPID-TRANSPORTING ATPASE"/>
    <property type="match status" value="1"/>
</dbReference>
<dbReference type="Gene3D" id="3.40.50.1000">
    <property type="entry name" value="HAD superfamily/HAD-like"/>
    <property type="match status" value="1"/>
</dbReference>
<dbReference type="Pfam" id="PF00702">
    <property type="entry name" value="Hydrolase"/>
    <property type="match status" value="1"/>
</dbReference>
<sequence length="256" mass="28521">LKDYSRSGLRTLVMAKRVLLESEYQNWAAAWSAAEQDYLQSEELKYKLMEDIEVDLELLGATGIEDSLQEGVPETIAALREAGMKVWVLTGDKQETATSIAYAAKLITEKQRVMVLSAATAVSLSLPFQSFEDEFSVIQEEAKRQLQNFLVNLLPSSNMTDSTSSHRDSPPIRKESCLCEVEAEAEEDLQHQPFPSISILDNEVAVDIPQESVALVLDSTCLPFVLEEKNKEIFIKLARICSSVICCRVTPSQKVS</sequence>
<protein>
    <submittedName>
        <fullName evidence="1">Phospholipid-transporting ATPase IIB</fullName>
    </submittedName>
</protein>
<reference evidence="1" key="1">
    <citation type="submission" date="2017-02" db="UniProtKB">
        <authorList>
            <consortium name="WormBaseParasite"/>
        </authorList>
    </citation>
    <scope>IDENTIFICATION</scope>
</reference>